<protein>
    <submittedName>
        <fullName evidence="5">Uncharacterized protein</fullName>
    </submittedName>
</protein>
<dbReference type="InterPro" id="IPR036291">
    <property type="entry name" value="NAD(P)-bd_dom_sf"/>
</dbReference>
<keyword evidence="4" id="KW-0472">Membrane</keyword>
<comment type="similarity">
    <text evidence="2">Belongs to the short-chain dehydrogenases/reductases (SDR) family.</text>
</comment>
<keyword evidence="6" id="KW-1185">Reference proteome</keyword>
<evidence type="ECO:0000256" key="3">
    <source>
        <dbReference type="SAM" id="MobiDB-lite"/>
    </source>
</evidence>
<sequence>MAVHHASDIQQLQRLPWFHLLAALGALYLGAITLRLLAYLGLPNFLRSRPRRTFAAASGRAAVVTRLDIGIGRSMAFELAPRASMSSSSAATRQAPGRLGHHHQDSRWRAETKTVKRRCAAPRGRDGLDVGLLVNNAGVAKPCAVYLHEFDVDAWVKMIRVNLWELTEVTAAVLPGMVARRRGAIVNIGSGSTEAIPSFPLYTIYAATKR</sequence>
<dbReference type="PANTHER" id="PTHR43899">
    <property type="entry name" value="RH59310P"/>
    <property type="match status" value="1"/>
</dbReference>
<dbReference type="PRINTS" id="PR00080">
    <property type="entry name" value="SDRFAMILY"/>
</dbReference>
<dbReference type="PANTHER" id="PTHR43899:SF35">
    <property type="entry name" value="OS06G0300000 PROTEIN"/>
    <property type="match status" value="1"/>
</dbReference>
<feature type="compositionally biased region" description="Basic and acidic residues" evidence="3">
    <location>
        <begin position="102"/>
        <end position="114"/>
    </location>
</feature>
<dbReference type="AlphaFoldDB" id="A0A811S6C2"/>
<keyword evidence="4" id="KW-1133">Transmembrane helix</keyword>
<accession>A0A811S6C2</accession>
<evidence type="ECO:0000313" key="6">
    <source>
        <dbReference type="Proteomes" id="UP000604825"/>
    </source>
</evidence>
<dbReference type="InterPro" id="IPR051019">
    <property type="entry name" value="VLCFA-Steroid_DH"/>
</dbReference>
<organism evidence="5 6">
    <name type="scientific">Miscanthus lutarioriparius</name>
    <dbReference type="NCBI Taxonomy" id="422564"/>
    <lineage>
        <taxon>Eukaryota</taxon>
        <taxon>Viridiplantae</taxon>
        <taxon>Streptophyta</taxon>
        <taxon>Embryophyta</taxon>
        <taxon>Tracheophyta</taxon>
        <taxon>Spermatophyta</taxon>
        <taxon>Magnoliopsida</taxon>
        <taxon>Liliopsida</taxon>
        <taxon>Poales</taxon>
        <taxon>Poaceae</taxon>
        <taxon>PACMAD clade</taxon>
        <taxon>Panicoideae</taxon>
        <taxon>Andropogonodae</taxon>
        <taxon>Andropogoneae</taxon>
        <taxon>Saccharinae</taxon>
        <taxon>Miscanthus</taxon>
    </lineage>
</organism>
<dbReference type="GO" id="GO:0005783">
    <property type="term" value="C:endoplasmic reticulum"/>
    <property type="evidence" value="ECO:0007669"/>
    <property type="project" value="TreeGrafter"/>
</dbReference>
<dbReference type="GO" id="GO:0045703">
    <property type="term" value="F:ketoreductase activity"/>
    <property type="evidence" value="ECO:0007669"/>
    <property type="project" value="TreeGrafter"/>
</dbReference>
<name>A0A811S6C2_9POAL</name>
<dbReference type="Pfam" id="PF00106">
    <property type="entry name" value="adh_short"/>
    <property type="match status" value="1"/>
</dbReference>
<keyword evidence="4" id="KW-0812">Transmembrane</keyword>
<evidence type="ECO:0000313" key="5">
    <source>
        <dbReference type="EMBL" id="CAD6336861.1"/>
    </source>
</evidence>
<comment type="caution">
    <text evidence="5">The sequence shown here is derived from an EMBL/GenBank/DDBJ whole genome shotgun (WGS) entry which is preliminary data.</text>
</comment>
<dbReference type="Gene3D" id="3.40.50.720">
    <property type="entry name" value="NAD(P)-binding Rossmann-like Domain"/>
    <property type="match status" value="1"/>
</dbReference>
<reference evidence="5" key="1">
    <citation type="submission" date="2020-10" db="EMBL/GenBank/DDBJ databases">
        <authorList>
            <person name="Han B."/>
            <person name="Lu T."/>
            <person name="Zhao Q."/>
            <person name="Huang X."/>
            <person name="Zhao Y."/>
        </authorList>
    </citation>
    <scope>NUCLEOTIDE SEQUENCE</scope>
</reference>
<dbReference type="PRINTS" id="PR00081">
    <property type="entry name" value="GDHRDH"/>
</dbReference>
<dbReference type="OrthoDB" id="5545019at2759"/>
<dbReference type="SUPFAM" id="SSF51735">
    <property type="entry name" value="NAD(P)-binding Rossmann-fold domains"/>
    <property type="match status" value="1"/>
</dbReference>
<evidence type="ECO:0000256" key="1">
    <source>
        <dbReference type="ARBA" id="ARBA00023002"/>
    </source>
</evidence>
<dbReference type="InterPro" id="IPR002347">
    <property type="entry name" value="SDR_fam"/>
</dbReference>
<keyword evidence="1" id="KW-0560">Oxidoreductase</keyword>
<evidence type="ECO:0000256" key="4">
    <source>
        <dbReference type="SAM" id="Phobius"/>
    </source>
</evidence>
<gene>
    <name evidence="5" type="ORF">NCGR_LOCUS60959</name>
</gene>
<feature type="region of interest" description="Disordered" evidence="3">
    <location>
        <begin position="87"/>
        <end position="116"/>
    </location>
</feature>
<proteinExistence type="inferred from homology"/>
<evidence type="ECO:0000256" key="2">
    <source>
        <dbReference type="RuleBase" id="RU000363"/>
    </source>
</evidence>
<dbReference type="Proteomes" id="UP000604825">
    <property type="component" value="Unassembled WGS sequence"/>
</dbReference>
<feature type="transmembrane region" description="Helical" evidence="4">
    <location>
        <begin position="20"/>
        <end position="42"/>
    </location>
</feature>
<dbReference type="EMBL" id="CAJGYO010000018">
    <property type="protein sequence ID" value="CAD6336861.1"/>
    <property type="molecule type" value="Genomic_DNA"/>
</dbReference>